<dbReference type="RefSeq" id="WP_271433059.1">
    <property type="nucleotide sequence ID" value="NZ_JAQIOY010000004.1"/>
</dbReference>
<gene>
    <name evidence="1" type="ORF">PFY00_13290</name>
</gene>
<comment type="caution">
    <text evidence="1">The sequence shown here is derived from an EMBL/GenBank/DDBJ whole genome shotgun (WGS) entry which is preliminary data.</text>
</comment>
<name>A0ABT4XUU7_9RHOB</name>
<dbReference type="EMBL" id="JAQIOY010000004">
    <property type="protein sequence ID" value="MDA7425701.1"/>
    <property type="molecule type" value="Genomic_DNA"/>
</dbReference>
<reference evidence="1 2" key="1">
    <citation type="submission" date="2023-01" db="EMBL/GenBank/DDBJ databases">
        <title>Thalassococcus onchidii sp. nov., isolated from a marine invertebrate from the South China Sea.</title>
        <authorList>
            <person name="Xu S."/>
            <person name="Liu Z."/>
            <person name="Xu Y."/>
        </authorList>
    </citation>
    <scope>NUCLEOTIDE SEQUENCE [LARGE SCALE GENOMIC DNA]</scope>
    <source>
        <strain evidence="1 2">KCTC 32084</strain>
    </source>
</reference>
<dbReference type="Pfam" id="PF11171">
    <property type="entry name" value="DUF2958"/>
    <property type="match status" value="1"/>
</dbReference>
<evidence type="ECO:0000313" key="1">
    <source>
        <dbReference type="EMBL" id="MDA7425701.1"/>
    </source>
</evidence>
<keyword evidence="2" id="KW-1185">Reference proteome</keyword>
<sequence length="117" mass="12907">MKKLITKEILQKLIANDELSQIGMNRLDMVPVLRLFTPDAAATWVLVSGEEVEGDVILYGCCDLGLGFQEFGNVSLRELQTVRGKLGLPVERDLYFRPTGTLHQMSEDAEAANAIGL</sequence>
<dbReference type="InterPro" id="IPR021341">
    <property type="entry name" value="DUF2958"/>
</dbReference>
<dbReference type="Proteomes" id="UP001210720">
    <property type="component" value="Unassembled WGS sequence"/>
</dbReference>
<protein>
    <submittedName>
        <fullName evidence="1">DUF2958 domain-containing protein</fullName>
    </submittedName>
</protein>
<evidence type="ECO:0000313" key="2">
    <source>
        <dbReference type="Proteomes" id="UP001210720"/>
    </source>
</evidence>
<organism evidence="1 2">
    <name type="scientific">Thalassococcus lentus</name>
    <dbReference type="NCBI Taxonomy" id="1210524"/>
    <lineage>
        <taxon>Bacteria</taxon>
        <taxon>Pseudomonadati</taxon>
        <taxon>Pseudomonadota</taxon>
        <taxon>Alphaproteobacteria</taxon>
        <taxon>Rhodobacterales</taxon>
        <taxon>Roseobacteraceae</taxon>
        <taxon>Thalassococcus</taxon>
    </lineage>
</organism>
<proteinExistence type="predicted"/>
<accession>A0ABT4XUU7</accession>